<accession>M1JJZ1</accession>
<sequence length="932" mass="105155">MFYLSRAVVNTDLYMRVLCSPSDVYLVQSSSIAVYEIRYRRLAYVKRVKFFDVIKSAAIVGDELLVAFNGYFVLLDRLLNEKTRHRLGRSSMDYRHAGAYIGCGENSICLASFFGHTVFCALEDGMQDFIECSSDGSTIIDLKAVEGTKRYLLLERSCHGGTVVKIYEHMAEVVKVVREVSVPGGYLIVPLGDNFAIFSRDGMFLFRGLEEIEIYRISRGLSGDLVLLKESGEHGCASGLETRMFTCYGSYYDGECLLTLVVDEEGELYNLEANPSLRHVGKINPSKDVEIHPSGFLISIGYNSNNCMYCLKKEGPNVRIELVDVLETIKRFSTATVTFDGLYHVYVSDGCYVGEIVEKASFFFLNELKLFRNEEERVVRSVLGCGMFVCAQYDEEAHCLFLEGERLRSLYKFVARDEIAGYFRLGKTDFYVTAETVKACDANGRDGLVMKEYKVDYDSFSSNGHCIFLGHKNKIVKLGPEGLETIEIGFSIKEIEADERHLFILTGKRVLRVYRIHDRKFVFIQSFHFDVIFLSFADGCLYTIGAEIHRFTINEDGSLSLPSRLKSTGRPIGKKRGLVILEEGIVDLKDGKVLNVDGWKSAFAGDMLVIANEYGLKVYGCRKERVFLVDDALDTGGEYKIIGRESVYIDNGVDDFRIRRFDKSLVMEGRGKAMDFSSSEYQIVSVCVEESGREDSKAYFLKVYRKGNFLYDFGMSCRVGVICTNGKEVYCGVEDRLYCYEVGIKALLRKFKLKFPSRISRVCAGEARVFIGTEKDSVFMVAGRRVICGDPFPRHVVALERMSDGNLLVGDRTGNIAVMKIVGDSLVSAASIFINDMVVQFISQDRIFGVCMSGKVVEVIRIDEELFELLEMIGGKIAEGLGRPFFQAFRRNRFIDAEYVGEFNRLEEKQIKEVFEGGSTSIEKILEIINSI</sequence>
<protein>
    <recommendedName>
        <fullName evidence="2">DNA damage-binding protein 1</fullName>
    </recommendedName>
</protein>
<evidence type="ECO:0000313" key="1">
    <source>
        <dbReference type="EMBL" id="AGE95784.1"/>
    </source>
</evidence>
<name>M1JJZ1_ENCCN</name>
<evidence type="ECO:0008006" key="2">
    <source>
        <dbReference type="Google" id="ProtNLM"/>
    </source>
</evidence>
<reference evidence="1" key="1">
    <citation type="journal article" date="2013" name="Eukaryot. Cell">
        <title>Extremely Reduced Levels of Heterozygosity in the Vertebrate Pathogen Encephalitozoon cuniculi.</title>
        <authorList>
            <person name="Selman M."/>
            <person name="Sak B."/>
            <person name="Kvac M."/>
            <person name="Farinelli L."/>
            <person name="Weiss L.M."/>
            <person name="Corradi N."/>
        </authorList>
    </citation>
    <scope>NUCLEOTIDE SEQUENCE</scope>
</reference>
<dbReference type="Gene3D" id="2.130.10.10">
    <property type="entry name" value="YVTN repeat-like/Quinoprotein amine dehydrogenase"/>
    <property type="match status" value="1"/>
</dbReference>
<dbReference type="InterPro" id="IPR015943">
    <property type="entry name" value="WD40/YVTN_repeat-like_dom_sf"/>
</dbReference>
<proteinExistence type="predicted"/>
<dbReference type="VEuPathDB" id="MicrosporidiaDB:AEWD_071660"/>
<dbReference type="EMBL" id="KC513610">
    <property type="protein sequence ID" value="AGE95784.1"/>
    <property type="molecule type" value="Genomic_DNA"/>
</dbReference>
<gene>
    <name evidence="1" type="ORF">ECU07_1670</name>
</gene>
<organism evidence="1">
    <name type="scientific">Encephalitozoon cuniculi</name>
    <name type="common">Microsporidian parasite</name>
    <dbReference type="NCBI Taxonomy" id="6035"/>
    <lineage>
        <taxon>Eukaryota</taxon>
        <taxon>Fungi</taxon>
        <taxon>Fungi incertae sedis</taxon>
        <taxon>Microsporidia</taxon>
        <taxon>Unikaryonidae</taxon>
        <taxon>Encephalitozoon</taxon>
    </lineage>
</organism>
<dbReference type="VEuPathDB" id="MicrosporidiaDB:AEWR_071650"/>
<dbReference type="VEuPathDB" id="MicrosporidiaDB:AEWQ_071660"/>
<dbReference type="VEuPathDB" id="MicrosporidiaDB:ECU07_1670"/>
<dbReference type="AlphaFoldDB" id="M1JJZ1"/>
<dbReference type="VEuPathDB" id="MicrosporidiaDB:M970_071650"/>